<evidence type="ECO:0000313" key="4">
    <source>
        <dbReference type="Proteomes" id="UP000235093"/>
    </source>
</evidence>
<dbReference type="Gene3D" id="6.10.140.2160">
    <property type="match status" value="1"/>
</dbReference>
<sequence length="149" mass="16389">MKGGFRMTPKQKKFCLEYASSGNATESAIKAGYSKKTARSIGQENLTKPDIQKFLQELAEQMASQKIANAKEMQEVLTSIIRQELDEEVIVVEGCGDGISEAVIKKKKPSTRDAIKAIETLAKMQGLFDTSTNVNLVIPVFSGEEDLEE</sequence>
<dbReference type="AlphaFoldDB" id="A0A2N5PMX0"/>
<evidence type="ECO:0000256" key="2">
    <source>
        <dbReference type="ARBA" id="ARBA00023219"/>
    </source>
</evidence>
<dbReference type="PANTHER" id="PTHR41328">
    <property type="entry name" value="TERMINASE SMALL SUBUNIT-RELATED"/>
    <property type="match status" value="1"/>
</dbReference>
<evidence type="ECO:0000256" key="1">
    <source>
        <dbReference type="ARBA" id="ARBA00022612"/>
    </source>
</evidence>
<comment type="caution">
    <text evidence="3">The sequence shown here is derived from an EMBL/GenBank/DDBJ whole genome shotgun (WGS) entry which is preliminary data.</text>
</comment>
<dbReference type="PANTHER" id="PTHR41328:SF2">
    <property type="entry name" value="TERMINASE SMALL SUBUNIT"/>
    <property type="match status" value="1"/>
</dbReference>
<dbReference type="Gene3D" id="1.10.10.1400">
    <property type="entry name" value="Terminase, small subunit, N-terminal DNA-binding domain, HTH motif"/>
    <property type="match status" value="1"/>
</dbReference>
<evidence type="ECO:0000313" key="3">
    <source>
        <dbReference type="EMBL" id="PLT76461.1"/>
    </source>
</evidence>
<accession>A0A2N5PMX0</accession>
<dbReference type="InterPro" id="IPR005335">
    <property type="entry name" value="Terminase_ssu"/>
</dbReference>
<evidence type="ECO:0008006" key="5">
    <source>
        <dbReference type="Google" id="ProtNLM"/>
    </source>
</evidence>
<dbReference type="Proteomes" id="UP000235093">
    <property type="component" value="Unassembled WGS sequence"/>
</dbReference>
<reference evidence="3 4" key="1">
    <citation type="journal article" date="2017" name="Genome Med.">
        <title>A novel Ruminococcus gnavus clade enriched in inflammatory bowel disease patients.</title>
        <authorList>
            <person name="Hall A.B."/>
            <person name="Yassour M."/>
            <person name="Sauk J."/>
            <person name="Garner A."/>
            <person name="Jiang X."/>
            <person name="Arthur T."/>
            <person name="Lagoudas G.K."/>
            <person name="Vatanen T."/>
            <person name="Fornelos N."/>
            <person name="Wilson R."/>
            <person name="Bertha M."/>
            <person name="Cohen M."/>
            <person name="Garber J."/>
            <person name="Khalili H."/>
            <person name="Gevers D."/>
            <person name="Ananthakrishnan A.N."/>
            <person name="Kugathasan S."/>
            <person name="Lander E.S."/>
            <person name="Blainey P."/>
            <person name="Vlamakis H."/>
            <person name="Xavier R.J."/>
            <person name="Huttenhower C."/>
        </authorList>
    </citation>
    <scope>NUCLEOTIDE SEQUENCE [LARGE SCALE GENOMIC DNA]</scope>
    <source>
        <strain evidence="3 4">RJX1125</strain>
    </source>
</reference>
<keyword evidence="1" id="KW-1188">Viral release from host cell</keyword>
<organism evidence="3 4">
    <name type="scientific">Mediterraneibacter gnavus</name>
    <name type="common">Ruminococcus gnavus</name>
    <dbReference type="NCBI Taxonomy" id="33038"/>
    <lineage>
        <taxon>Bacteria</taxon>
        <taxon>Bacillati</taxon>
        <taxon>Bacillota</taxon>
        <taxon>Clostridia</taxon>
        <taxon>Lachnospirales</taxon>
        <taxon>Lachnospiraceae</taxon>
        <taxon>Mediterraneibacter</taxon>
    </lineage>
</organism>
<gene>
    <name evidence="3" type="ORF">CDL23_04920</name>
</gene>
<keyword evidence="2" id="KW-0231">Viral genome packaging</keyword>
<dbReference type="Pfam" id="PF03592">
    <property type="entry name" value="Terminase_2"/>
    <property type="match status" value="1"/>
</dbReference>
<proteinExistence type="predicted"/>
<dbReference type="InterPro" id="IPR052404">
    <property type="entry name" value="SPP1-like_terminase"/>
</dbReference>
<name>A0A2N5PMX0_MEDGN</name>
<protein>
    <recommendedName>
        <fullName evidence="5">Terminase small subunit</fullName>
    </recommendedName>
</protein>
<dbReference type="GO" id="GO:0051276">
    <property type="term" value="P:chromosome organization"/>
    <property type="evidence" value="ECO:0007669"/>
    <property type="project" value="InterPro"/>
</dbReference>
<dbReference type="EMBL" id="NIHT01000006">
    <property type="protein sequence ID" value="PLT76461.1"/>
    <property type="molecule type" value="Genomic_DNA"/>
</dbReference>
<dbReference type="InterPro" id="IPR038713">
    <property type="entry name" value="Terminase_Gp1_N_sf"/>
</dbReference>